<protein>
    <submittedName>
        <fullName evidence="1">Uncharacterized protein</fullName>
    </submittedName>
</protein>
<dbReference type="RefSeq" id="WP_375733385.1">
    <property type="nucleotide sequence ID" value="NZ_JBCGDC010000011.1"/>
</dbReference>
<gene>
    <name evidence="1" type="ORF">AAFH96_06055</name>
</gene>
<dbReference type="EMBL" id="JBCGDC010000011">
    <property type="protein sequence ID" value="MFB6392669.1"/>
    <property type="molecule type" value="Genomic_DNA"/>
</dbReference>
<reference evidence="1 2" key="1">
    <citation type="submission" date="2024-04" db="EMBL/GenBank/DDBJ databases">
        <title>Polymorphospora sp. isolated from Baiyangdian Lake in Xiong'an New Area.</title>
        <authorList>
            <person name="Zhang X."/>
            <person name="Liu J."/>
        </authorList>
    </citation>
    <scope>NUCLEOTIDE SEQUENCE [LARGE SCALE GENOMIC DNA]</scope>
    <source>
        <strain evidence="1 2">2-325</strain>
    </source>
</reference>
<comment type="caution">
    <text evidence="1">The sequence shown here is derived from an EMBL/GenBank/DDBJ whole genome shotgun (WGS) entry which is preliminary data.</text>
</comment>
<keyword evidence="2" id="KW-1185">Reference proteome</keyword>
<name>A0ABV5CKZ5_9ACTN</name>
<organism evidence="1 2">
    <name type="scientific">Polymorphospora lycopeni</name>
    <dbReference type="NCBI Taxonomy" id="3140240"/>
    <lineage>
        <taxon>Bacteria</taxon>
        <taxon>Bacillati</taxon>
        <taxon>Actinomycetota</taxon>
        <taxon>Actinomycetes</taxon>
        <taxon>Micromonosporales</taxon>
        <taxon>Micromonosporaceae</taxon>
        <taxon>Polymorphospora</taxon>
    </lineage>
</organism>
<evidence type="ECO:0000313" key="2">
    <source>
        <dbReference type="Proteomes" id="UP001582793"/>
    </source>
</evidence>
<accession>A0ABV5CKZ5</accession>
<evidence type="ECO:0000313" key="1">
    <source>
        <dbReference type="EMBL" id="MFB6392669.1"/>
    </source>
</evidence>
<proteinExistence type="predicted"/>
<dbReference type="Proteomes" id="UP001582793">
    <property type="component" value="Unassembled WGS sequence"/>
</dbReference>
<sequence length="104" mass="11117">MTITPADRCGWSTGTVYTGTRRCGKTSKARTNHPSTDNGRVCGNHIRSVRSRGPVGVTYAVRLDKPVHGGCLKCGGETMAEHTANIEAFGSAHIFVGIPKDAFR</sequence>